<sequence length="183" mass="21647">MKNHKLQRDSENYQFMEYLKKQHTKRNILLKRTILILILIWIYLPVFLPDNYSGLEDEKRLVSEIAIDDADSEAPLTWWYKVKAIQEIDMLNKPLPLGVEPAEKAWKVGLVGYTYFNIPVYKIEIEVIKDSNGYHAIAGSFREYFPDVTWFIILVGISIQFIGFIILFTIPILILYYIVKKRW</sequence>
<dbReference type="AlphaFoldDB" id="A0A0P7ZK66"/>
<keyword evidence="1" id="KW-0812">Transmembrane</keyword>
<name>A0A0P7ZK66_9EURY</name>
<gene>
    <name evidence="2" type="ORF">MPEBLZ_01000</name>
</gene>
<comment type="caution">
    <text evidence="2">The sequence shown here is derived from an EMBL/GenBank/DDBJ whole genome shotgun (WGS) entry which is preliminary data.</text>
</comment>
<evidence type="ECO:0000313" key="3">
    <source>
        <dbReference type="Proteomes" id="UP000050360"/>
    </source>
</evidence>
<keyword evidence="1" id="KW-0472">Membrane</keyword>
<feature type="transmembrane region" description="Helical" evidence="1">
    <location>
        <begin position="29"/>
        <end position="48"/>
    </location>
</feature>
<accession>A0A0P7ZK66</accession>
<proteinExistence type="predicted"/>
<reference evidence="2 3" key="1">
    <citation type="submission" date="2015-09" db="EMBL/GenBank/DDBJ databases">
        <title>A metagenomics-based metabolic model of nitrate-dependent anaerobic oxidation of methane by Methanoperedens-like archaea.</title>
        <authorList>
            <person name="Arshad A."/>
            <person name="Speth D.R."/>
            <person name="De Graaf R.M."/>
            <person name="Op Den Camp H.J."/>
            <person name="Jetten M.S."/>
            <person name="Welte C.U."/>
        </authorList>
    </citation>
    <scope>NUCLEOTIDE SEQUENCE [LARGE SCALE GENOMIC DNA]</scope>
</reference>
<keyword evidence="1" id="KW-1133">Transmembrane helix</keyword>
<organism evidence="2 3">
    <name type="scientific">Candidatus Methanoperedens nitratireducens</name>
    <dbReference type="NCBI Taxonomy" id="1392998"/>
    <lineage>
        <taxon>Archaea</taxon>
        <taxon>Methanobacteriati</taxon>
        <taxon>Methanobacteriota</taxon>
        <taxon>Stenosarchaea group</taxon>
        <taxon>Methanomicrobia</taxon>
        <taxon>Methanosarcinales</taxon>
        <taxon>ANME-2 cluster</taxon>
        <taxon>Candidatus Methanoperedentaceae</taxon>
        <taxon>Candidatus Methanoperedens</taxon>
    </lineage>
</organism>
<protein>
    <submittedName>
        <fullName evidence="2">Uncharacterized protein</fullName>
    </submittedName>
</protein>
<dbReference type="EMBL" id="LKCM01000095">
    <property type="protein sequence ID" value="KPQ44367.1"/>
    <property type="molecule type" value="Genomic_DNA"/>
</dbReference>
<evidence type="ECO:0000256" key="1">
    <source>
        <dbReference type="SAM" id="Phobius"/>
    </source>
</evidence>
<evidence type="ECO:0000313" key="2">
    <source>
        <dbReference type="EMBL" id="KPQ44367.1"/>
    </source>
</evidence>
<dbReference type="Proteomes" id="UP000050360">
    <property type="component" value="Unassembled WGS sequence"/>
</dbReference>
<feature type="transmembrane region" description="Helical" evidence="1">
    <location>
        <begin position="150"/>
        <end position="179"/>
    </location>
</feature>